<keyword evidence="3" id="KW-1185">Reference proteome</keyword>
<sequence length="70" mass="8115">MSIVLITFQNVHLVIKADKLLRQRQFICKIVPVPEHISSECGMCIETNIANLQQLQQLLRGHRMEHTVHI</sequence>
<dbReference type="RefSeq" id="WP_062125166.1">
    <property type="nucleotide sequence ID" value="NZ_BAZW01000021.1"/>
</dbReference>
<proteinExistence type="predicted"/>
<dbReference type="Proteomes" id="UP000032900">
    <property type="component" value="Unassembled WGS sequence"/>
</dbReference>
<name>A0A0E9LZK1_9BACT</name>
<protein>
    <recommendedName>
        <fullName evidence="1">Putative Se/S carrier protein-like domain-containing protein</fullName>
    </recommendedName>
</protein>
<evidence type="ECO:0000313" key="3">
    <source>
        <dbReference type="Proteomes" id="UP000032900"/>
    </source>
</evidence>
<gene>
    <name evidence="2" type="ORF">JCM15548_12562</name>
</gene>
<feature type="domain" description="Putative Se/S carrier protein-like" evidence="1">
    <location>
        <begin position="5"/>
        <end position="65"/>
    </location>
</feature>
<organism evidence="2 3">
    <name type="scientific">Geofilum rubicundum JCM 15548</name>
    <dbReference type="NCBI Taxonomy" id="1236989"/>
    <lineage>
        <taxon>Bacteria</taxon>
        <taxon>Pseudomonadati</taxon>
        <taxon>Bacteroidota</taxon>
        <taxon>Bacteroidia</taxon>
        <taxon>Marinilabiliales</taxon>
        <taxon>Marinilabiliaceae</taxon>
        <taxon>Geofilum</taxon>
    </lineage>
</organism>
<evidence type="ECO:0000313" key="2">
    <source>
        <dbReference type="EMBL" id="GAO30300.1"/>
    </source>
</evidence>
<dbReference type="EMBL" id="BAZW01000021">
    <property type="protein sequence ID" value="GAO30300.1"/>
    <property type="molecule type" value="Genomic_DNA"/>
</dbReference>
<reference evidence="2 3" key="1">
    <citation type="journal article" date="2015" name="Microbes Environ.">
        <title>Distribution and evolution of nitrogen fixation genes in the phylum bacteroidetes.</title>
        <authorList>
            <person name="Inoue J."/>
            <person name="Oshima K."/>
            <person name="Suda W."/>
            <person name="Sakamoto M."/>
            <person name="Iino T."/>
            <person name="Noda S."/>
            <person name="Hongoh Y."/>
            <person name="Hattori M."/>
            <person name="Ohkuma M."/>
        </authorList>
    </citation>
    <scope>NUCLEOTIDE SEQUENCE [LARGE SCALE GENOMIC DNA]</scope>
    <source>
        <strain evidence="2">JCM 15548</strain>
    </source>
</reference>
<dbReference type="Pfam" id="PF11823">
    <property type="entry name" value="Se_S_carrier"/>
    <property type="match status" value="1"/>
</dbReference>
<accession>A0A0E9LZK1</accession>
<dbReference type="InterPro" id="IPR021778">
    <property type="entry name" value="Se/S_carrier-like"/>
</dbReference>
<dbReference type="STRING" id="1236989.JCM15548_12562"/>
<comment type="caution">
    <text evidence="2">The sequence shown here is derived from an EMBL/GenBank/DDBJ whole genome shotgun (WGS) entry which is preliminary data.</text>
</comment>
<dbReference type="AlphaFoldDB" id="A0A0E9LZK1"/>
<evidence type="ECO:0000259" key="1">
    <source>
        <dbReference type="Pfam" id="PF11823"/>
    </source>
</evidence>